<keyword evidence="9 11" id="KW-0012">Acyltransferase</keyword>
<keyword evidence="5 14" id="KW-0812">Transmembrane</keyword>
<feature type="transmembrane region" description="Helical" evidence="14">
    <location>
        <begin position="465"/>
        <end position="486"/>
    </location>
</feature>
<dbReference type="PANTHER" id="PTHR10408:SF7">
    <property type="entry name" value="DIACYLGLYCEROL O-ACYLTRANSFERASE 1"/>
    <property type="match status" value="1"/>
</dbReference>
<dbReference type="PIRSF" id="PIRSF000439">
    <property type="entry name" value="Oat_ACAT_DAG_ARE"/>
    <property type="match status" value="1"/>
</dbReference>
<dbReference type="GO" id="GO:0019432">
    <property type="term" value="P:triglyceride biosynthetic process"/>
    <property type="evidence" value="ECO:0007669"/>
    <property type="project" value="TreeGrafter"/>
</dbReference>
<evidence type="ECO:0000256" key="1">
    <source>
        <dbReference type="ARBA" id="ARBA00004477"/>
    </source>
</evidence>
<keyword evidence="6 11" id="KW-0256">Endoplasmic reticulum</keyword>
<feature type="transmembrane region" description="Helical" evidence="14">
    <location>
        <begin position="498"/>
        <end position="521"/>
    </location>
</feature>
<evidence type="ECO:0000256" key="13">
    <source>
        <dbReference type="SAM" id="MobiDB-lite"/>
    </source>
</evidence>
<evidence type="ECO:0000256" key="9">
    <source>
        <dbReference type="ARBA" id="ARBA00023315"/>
    </source>
</evidence>
<feature type="region of interest" description="Disordered" evidence="13">
    <location>
        <begin position="1"/>
        <end position="35"/>
    </location>
</feature>
<feature type="transmembrane region" description="Helical" evidence="14">
    <location>
        <begin position="321"/>
        <end position="342"/>
    </location>
</feature>
<evidence type="ECO:0000256" key="10">
    <source>
        <dbReference type="ARBA" id="ARBA00023568"/>
    </source>
</evidence>
<accession>A0AB34KDN5</accession>
<dbReference type="GO" id="GO:0004144">
    <property type="term" value="F:diacylglycerol O-acyltransferase activity"/>
    <property type="evidence" value="ECO:0007669"/>
    <property type="project" value="TreeGrafter"/>
</dbReference>
<evidence type="ECO:0000256" key="12">
    <source>
        <dbReference type="PIRSR" id="PIRSR000439-1"/>
    </source>
</evidence>
<dbReference type="InterPro" id="IPR014371">
    <property type="entry name" value="Oat_ACAT_DAG_ARE"/>
</dbReference>
<name>A0AB34KDN5_9PEZI</name>
<gene>
    <name evidence="15" type="ORF">WHR41_07917</name>
</gene>
<evidence type="ECO:0000313" key="16">
    <source>
        <dbReference type="Proteomes" id="UP000803884"/>
    </source>
</evidence>
<evidence type="ECO:0000313" key="15">
    <source>
        <dbReference type="EMBL" id="KAL1583152.1"/>
    </source>
</evidence>
<feature type="transmembrane region" description="Helical" evidence="14">
    <location>
        <begin position="362"/>
        <end position="381"/>
    </location>
</feature>
<evidence type="ECO:0000256" key="2">
    <source>
        <dbReference type="ARBA" id="ARBA00005189"/>
    </source>
</evidence>
<organism evidence="15 16">
    <name type="scientific">Cladosporium halotolerans</name>
    <dbReference type="NCBI Taxonomy" id="1052096"/>
    <lineage>
        <taxon>Eukaryota</taxon>
        <taxon>Fungi</taxon>
        <taxon>Dikarya</taxon>
        <taxon>Ascomycota</taxon>
        <taxon>Pezizomycotina</taxon>
        <taxon>Dothideomycetes</taxon>
        <taxon>Dothideomycetidae</taxon>
        <taxon>Cladosporiales</taxon>
        <taxon>Cladosporiaceae</taxon>
        <taxon>Cladosporium</taxon>
    </lineage>
</organism>
<evidence type="ECO:0000256" key="4">
    <source>
        <dbReference type="ARBA" id="ARBA00022679"/>
    </source>
</evidence>
<evidence type="ECO:0000256" key="14">
    <source>
        <dbReference type="SAM" id="Phobius"/>
    </source>
</evidence>
<feature type="transmembrane region" description="Helical" evidence="14">
    <location>
        <begin position="432"/>
        <end position="453"/>
    </location>
</feature>
<feature type="active site" evidence="12">
    <location>
        <position position="454"/>
    </location>
</feature>
<protein>
    <recommendedName>
        <fullName evidence="11">O-acyltransferase</fullName>
    </recommendedName>
</protein>
<keyword evidence="16" id="KW-1185">Reference proteome</keyword>
<evidence type="ECO:0000256" key="7">
    <source>
        <dbReference type="ARBA" id="ARBA00022989"/>
    </source>
</evidence>
<comment type="caution">
    <text evidence="15">The sequence shown here is derived from an EMBL/GenBank/DDBJ whole genome shotgun (WGS) entry which is preliminary data.</text>
</comment>
<feature type="transmembrane region" description="Helical" evidence="14">
    <location>
        <begin position="144"/>
        <end position="165"/>
    </location>
</feature>
<comment type="function">
    <text evidence="10">Sterol O-acyltransferase that catalyzes the formation of stery esters.</text>
</comment>
<dbReference type="GO" id="GO:0005789">
    <property type="term" value="C:endoplasmic reticulum membrane"/>
    <property type="evidence" value="ECO:0007669"/>
    <property type="project" value="UniProtKB-SubCell"/>
</dbReference>
<dbReference type="GeneID" id="96009359"/>
<evidence type="ECO:0000256" key="11">
    <source>
        <dbReference type="PIRNR" id="PIRNR000439"/>
    </source>
</evidence>
<keyword evidence="8 11" id="KW-0472">Membrane</keyword>
<keyword evidence="4 11" id="KW-0808">Transferase</keyword>
<evidence type="ECO:0000256" key="5">
    <source>
        <dbReference type="ARBA" id="ARBA00022692"/>
    </source>
</evidence>
<reference evidence="15 16" key="1">
    <citation type="journal article" date="2020" name="Microbiol. Resour. Announc.">
        <title>Draft Genome Sequence of a Cladosporium Species Isolated from the Mesophotic Ascidian Didemnum maculosum.</title>
        <authorList>
            <person name="Gioti A."/>
            <person name="Siaperas R."/>
            <person name="Nikolaivits E."/>
            <person name="Le Goff G."/>
            <person name="Ouazzani J."/>
            <person name="Kotoulas G."/>
            <person name="Topakas E."/>
        </authorList>
    </citation>
    <scope>NUCLEOTIDE SEQUENCE [LARGE SCALE GENOMIC DNA]</scope>
    <source>
        <strain evidence="15 16">TM138-S3</strain>
    </source>
</reference>
<proteinExistence type="inferred from homology"/>
<sequence>MKENQNPAWATAHQPNGVNGAIKPEHTNGNGHTQQLLPDAHQTQGKPSDMLHAIQPIARPRTPSISASKEARAAARKYKHAFAVHARNRSSCLSRDFTEPVSLQGFKNLAFAVLACSILRLMIENFKKYGIQVTISSNGPSRSDIVYGTILYISVPCHLFVAYGIELLAAWYAQGAVGRVKKSEARDYDKQLEAERKRLKSLWWVIAVLHGLNATFNLLVSTFVVYCYIHNPGIGTIHELHAVIVWLKVCSYAFTNRDLRHGFLKPDPTGMTIPPLYKTCPYPQNITVSNLCYFWWAPTLVYQPAYPRTDKIRWDFVAKRICEAILACFIIWIASAQYAVPLLQNSLSDISQLHLVNLLERVLKLSTISVICWLAGFYALFQASLNALAEVMRFGDREFYGDWWNCTDIRTYWTTWNKPVSQFMKRHVYAPLVGRGMHPAAAQILTFIFSASLHEILVGVPTHNVLGLAFMGMMFQIPLILLTDVFRRREGYWPKLMGNLIFWCTFCLVGQPVAALGYYFAWQAKYGQYRPEYPVLWPGSEKGS</sequence>
<feature type="compositionally biased region" description="Polar residues" evidence="13">
    <location>
        <begin position="1"/>
        <end position="17"/>
    </location>
</feature>
<dbReference type="Proteomes" id="UP000803884">
    <property type="component" value="Unassembled WGS sequence"/>
</dbReference>
<comment type="pathway">
    <text evidence="2">Lipid metabolism.</text>
</comment>
<dbReference type="RefSeq" id="XP_069226259.1">
    <property type="nucleotide sequence ID" value="XM_069376521.1"/>
</dbReference>
<dbReference type="AlphaFoldDB" id="A0AB34KDN5"/>
<dbReference type="EMBL" id="JAAQHG020000038">
    <property type="protein sequence ID" value="KAL1583152.1"/>
    <property type="molecule type" value="Genomic_DNA"/>
</dbReference>
<evidence type="ECO:0000256" key="6">
    <source>
        <dbReference type="ARBA" id="ARBA00022824"/>
    </source>
</evidence>
<dbReference type="Pfam" id="PF03062">
    <property type="entry name" value="MBOAT"/>
    <property type="match status" value="1"/>
</dbReference>
<comment type="similarity">
    <text evidence="3 11">Belongs to the membrane-bound acyltransferase family. Sterol o-acyltransferase subfamily.</text>
</comment>
<dbReference type="PANTHER" id="PTHR10408">
    <property type="entry name" value="STEROL O-ACYLTRANSFERASE"/>
    <property type="match status" value="1"/>
</dbReference>
<dbReference type="InterPro" id="IPR004299">
    <property type="entry name" value="MBOAT_fam"/>
</dbReference>
<evidence type="ECO:0000256" key="3">
    <source>
        <dbReference type="ARBA" id="ARBA00009010"/>
    </source>
</evidence>
<evidence type="ECO:0000256" key="8">
    <source>
        <dbReference type="ARBA" id="ARBA00023136"/>
    </source>
</evidence>
<keyword evidence="7 14" id="KW-1133">Transmembrane helix</keyword>
<comment type="subcellular location">
    <subcellularLocation>
        <location evidence="1 11">Endoplasmic reticulum membrane</location>
        <topology evidence="1 11">Multi-pass membrane protein</topology>
    </subcellularLocation>
</comment>
<feature type="transmembrane region" description="Helical" evidence="14">
    <location>
        <begin position="202"/>
        <end position="229"/>
    </location>
</feature>